<dbReference type="SMART" id="SM00267">
    <property type="entry name" value="GGDEF"/>
    <property type="match status" value="1"/>
</dbReference>
<dbReference type="InterPro" id="IPR000160">
    <property type="entry name" value="GGDEF_dom"/>
</dbReference>
<dbReference type="GO" id="GO:0043709">
    <property type="term" value="P:cell adhesion involved in single-species biofilm formation"/>
    <property type="evidence" value="ECO:0007669"/>
    <property type="project" value="TreeGrafter"/>
</dbReference>
<proteinExistence type="predicted"/>
<accession>A0A556A7X1</accession>
<dbReference type="NCBIfam" id="NF038266">
    <property type="entry name" value="diguan_SiaD"/>
    <property type="match status" value="1"/>
</dbReference>
<evidence type="ECO:0000313" key="4">
    <source>
        <dbReference type="EMBL" id="TSH88975.1"/>
    </source>
</evidence>
<reference evidence="4 5" key="1">
    <citation type="submission" date="2019-07" db="EMBL/GenBank/DDBJ databases">
        <title>Qingshengfaniella alkalisoli gen. nov., sp. nov., isolated from saline soil.</title>
        <authorList>
            <person name="Xu L."/>
            <person name="Huang X.-X."/>
            <person name="Sun J.-Q."/>
        </authorList>
    </citation>
    <scope>NUCLEOTIDE SEQUENCE [LARGE SCALE GENOMIC DNA]</scope>
    <source>
        <strain evidence="4 5">DSM 27279</strain>
    </source>
</reference>
<organism evidence="4 5">
    <name type="scientific">Verticiella sediminum</name>
    <dbReference type="NCBI Taxonomy" id="1247510"/>
    <lineage>
        <taxon>Bacteria</taxon>
        <taxon>Pseudomonadati</taxon>
        <taxon>Pseudomonadota</taxon>
        <taxon>Betaproteobacteria</taxon>
        <taxon>Burkholderiales</taxon>
        <taxon>Alcaligenaceae</taxon>
        <taxon>Verticiella</taxon>
    </lineage>
</organism>
<dbReference type="EC" id="2.7.7.65" evidence="1"/>
<name>A0A556A7X1_9BURK</name>
<feature type="domain" description="GGDEF" evidence="3">
    <location>
        <begin position="131"/>
        <end position="262"/>
    </location>
</feature>
<dbReference type="PROSITE" id="PS50887">
    <property type="entry name" value="GGDEF"/>
    <property type="match status" value="1"/>
</dbReference>
<dbReference type="InterPro" id="IPR050469">
    <property type="entry name" value="Diguanylate_Cyclase"/>
</dbReference>
<dbReference type="EMBL" id="VLTJ01000042">
    <property type="protein sequence ID" value="TSH88975.1"/>
    <property type="molecule type" value="Genomic_DNA"/>
</dbReference>
<evidence type="ECO:0000256" key="2">
    <source>
        <dbReference type="ARBA" id="ARBA00034247"/>
    </source>
</evidence>
<dbReference type="SUPFAM" id="SSF55073">
    <property type="entry name" value="Nucleotide cyclase"/>
    <property type="match status" value="1"/>
</dbReference>
<dbReference type="AlphaFoldDB" id="A0A556A7X1"/>
<comment type="caution">
    <text evidence="4">The sequence shown here is derived from an EMBL/GenBank/DDBJ whole genome shotgun (WGS) entry which is preliminary data.</text>
</comment>
<dbReference type="Proteomes" id="UP000318405">
    <property type="component" value="Unassembled WGS sequence"/>
</dbReference>
<dbReference type="GO" id="GO:0052621">
    <property type="term" value="F:diguanylate cyclase activity"/>
    <property type="evidence" value="ECO:0007669"/>
    <property type="project" value="UniProtKB-EC"/>
</dbReference>
<evidence type="ECO:0000259" key="3">
    <source>
        <dbReference type="PROSITE" id="PS50887"/>
    </source>
</evidence>
<dbReference type="RefSeq" id="WP_143951091.1">
    <property type="nucleotide sequence ID" value="NZ_BAABMB010000005.1"/>
</dbReference>
<dbReference type="PANTHER" id="PTHR45138">
    <property type="entry name" value="REGULATORY COMPONENTS OF SENSORY TRANSDUCTION SYSTEM"/>
    <property type="match status" value="1"/>
</dbReference>
<evidence type="ECO:0000256" key="1">
    <source>
        <dbReference type="ARBA" id="ARBA00012528"/>
    </source>
</evidence>
<dbReference type="InterPro" id="IPR043128">
    <property type="entry name" value="Rev_trsase/Diguanyl_cyclase"/>
</dbReference>
<dbReference type="NCBIfam" id="TIGR00254">
    <property type="entry name" value="GGDEF"/>
    <property type="match status" value="1"/>
</dbReference>
<dbReference type="CDD" id="cd01949">
    <property type="entry name" value="GGDEF"/>
    <property type="match status" value="1"/>
</dbReference>
<dbReference type="Gene3D" id="3.30.70.270">
    <property type="match status" value="1"/>
</dbReference>
<dbReference type="GO" id="GO:1902201">
    <property type="term" value="P:negative regulation of bacterial-type flagellum-dependent cell motility"/>
    <property type="evidence" value="ECO:0007669"/>
    <property type="project" value="TreeGrafter"/>
</dbReference>
<dbReference type="Pfam" id="PF00990">
    <property type="entry name" value="GGDEF"/>
    <property type="match status" value="1"/>
</dbReference>
<protein>
    <recommendedName>
        <fullName evidence="1">diguanylate cyclase</fullName>
        <ecNumber evidence="1">2.7.7.65</ecNumber>
    </recommendedName>
</protein>
<dbReference type="GO" id="GO:0005886">
    <property type="term" value="C:plasma membrane"/>
    <property type="evidence" value="ECO:0007669"/>
    <property type="project" value="TreeGrafter"/>
</dbReference>
<dbReference type="PANTHER" id="PTHR45138:SF9">
    <property type="entry name" value="DIGUANYLATE CYCLASE DGCM-RELATED"/>
    <property type="match status" value="1"/>
</dbReference>
<gene>
    <name evidence="4" type="ORF">FOZ76_25455</name>
</gene>
<dbReference type="FunFam" id="3.30.70.270:FF:000001">
    <property type="entry name" value="Diguanylate cyclase domain protein"/>
    <property type="match status" value="1"/>
</dbReference>
<dbReference type="InterPro" id="IPR029787">
    <property type="entry name" value="Nucleotide_cyclase"/>
</dbReference>
<dbReference type="OrthoDB" id="9813903at2"/>
<evidence type="ECO:0000313" key="5">
    <source>
        <dbReference type="Proteomes" id="UP000318405"/>
    </source>
</evidence>
<keyword evidence="5" id="KW-1185">Reference proteome</keyword>
<sequence>MKQRRNALEARVEQLLADPEQAASPLGQTLEQVWDLLQDYLHRLERVTSLSDSYQSLVLERERGLHDRLDRQLRRVSRIVRISDKYQIMLREANNRLADSSNRDPLTDAPNRRALMERLRHECRRAARGETRVVVAMLDVDYFKQVNDQHGHDTGDRLLVAVAQSLGQELAATEILGRWGGEEFLMVLCDTDLAAARRRLQAKLDTVRLLRVGTDAGELSLTMSAGLTAHRVDEPISSTLERADAALYQAKHEGRDRIVIAA</sequence>
<comment type="catalytic activity">
    <reaction evidence="2">
        <text>2 GTP = 3',3'-c-di-GMP + 2 diphosphate</text>
        <dbReference type="Rhea" id="RHEA:24898"/>
        <dbReference type="ChEBI" id="CHEBI:33019"/>
        <dbReference type="ChEBI" id="CHEBI:37565"/>
        <dbReference type="ChEBI" id="CHEBI:58805"/>
        <dbReference type="EC" id="2.7.7.65"/>
    </reaction>
</comment>